<dbReference type="Proteomes" id="UP000499080">
    <property type="component" value="Unassembled WGS sequence"/>
</dbReference>
<dbReference type="AlphaFoldDB" id="A0A4Y2Q0G1"/>
<name>A0A4Y2Q0G1_ARAVE</name>
<evidence type="ECO:0000313" key="3">
    <source>
        <dbReference type="Proteomes" id="UP000499080"/>
    </source>
</evidence>
<evidence type="ECO:0000256" key="1">
    <source>
        <dbReference type="SAM" id="Phobius"/>
    </source>
</evidence>
<reference evidence="2 3" key="1">
    <citation type="journal article" date="2019" name="Sci. Rep.">
        <title>Orb-weaving spider Araneus ventricosus genome elucidates the spidroin gene catalogue.</title>
        <authorList>
            <person name="Kono N."/>
            <person name="Nakamura H."/>
            <person name="Ohtoshi R."/>
            <person name="Moran D.A.P."/>
            <person name="Shinohara A."/>
            <person name="Yoshida Y."/>
            <person name="Fujiwara M."/>
            <person name="Mori M."/>
            <person name="Tomita M."/>
            <person name="Arakawa K."/>
        </authorList>
    </citation>
    <scope>NUCLEOTIDE SEQUENCE [LARGE SCALE GENOMIC DNA]</scope>
</reference>
<comment type="caution">
    <text evidence="2">The sequence shown here is derived from an EMBL/GenBank/DDBJ whole genome shotgun (WGS) entry which is preliminary data.</text>
</comment>
<feature type="transmembrane region" description="Helical" evidence="1">
    <location>
        <begin position="30"/>
        <end position="52"/>
    </location>
</feature>
<keyword evidence="1" id="KW-0472">Membrane</keyword>
<evidence type="ECO:0008006" key="4">
    <source>
        <dbReference type="Google" id="ProtNLM"/>
    </source>
</evidence>
<accession>A0A4Y2Q0G1</accession>
<keyword evidence="1" id="KW-1133">Transmembrane helix</keyword>
<keyword evidence="1" id="KW-0812">Transmembrane</keyword>
<feature type="non-terminal residue" evidence="2">
    <location>
        <position position="1"/>
    </location>
</feature>
<organism evidence="2 3">
    <name type="scientific">Araneus ventricosus</name>
    <name type="common">Orbweaver spider</name>
    <name type="synonym">Epeira ventricosa</name>
    <dbReference type="NCBI Taxonomy" id="182803"/>
    <lineage>
        <taxon>Eukaryota</taxon>
        <taxon>Metazoa</taxon>
        <taxon>Ecdysozoa</taxon>
        <taxon>Arthropoda</taxon>
        <taxon>Chelicerata</taxon>
        <taxon>Arachnida</taxon>
        <taxon>Araneae</taxon>
        <taxon>Araneomorphae</taxon>
        <taxon>Entelegynae</taxon>
        <taxon>Araneoidea</taxon>
        <taxon>Araneidae</taxon>
        <taxon>Araneus</taxon>
    </lineage>
</organism>
<dbReference type="EMBL" id="BGPR01012781">
    <property type="protein sequence ID" value="GBN57628.1"/>
    <property type="molecule type" value="Genomic_DNA"/>
</dbReference>
<protein>
    <recommendedName>
        <fullName evidence="4">EGF-like domain-containing protein</fullName>
    </recommendedName>
</protein>
<proteinExistence type="predicted"/>
<evidence type="ECO:0000313" key="2">
    <source>
        <dbReference type="EMBL" id="GBN57628.1"/>
    </source>
</evidence>
<keyword evidence="3" id="KW-1185">Reference proteome</keyword>
<gene>
    <name evidence="2" type="ORF">AVEN_214644_1</name>
</gene>
<sequence>CPLHFTGERCEKSAQHIQHSRNSSNEPHPVWFVCGVLLVICICLFSTLAFFYQRYWRKSAKMYFGSTVQYLNTGSFQGSCETVENVGKYDQPASLLKDEHQTVIIT</sequence>